<keyword evidence="4" id="KW-1185">Reference proteome</keyword>
<dbReference type="Gene3D" id="2.60.40.1940">
    <property type="match status" value="1"/>
</dbReference>
<sequence>MFFNFDQDPMFGHWKIIAYYGKDLSAKTTVEFEVQEYVFPAFSVKIHPPSYILPTDENISVRVESRYTYGKPVRGRCFMKVGVHEDGEEPTILHLERVMLDAHGEAAVETATNILGEGWFEENVGRSLYIEVTVVEDATGHSENASDISAKFVRSPYMFSWTRTIRYFKKGLPYEVKADVKFMNGKPAPGVRVRVRATATIEGQQAEMILRGAQRDPWNGDGTEPLEDNTNDKGQVNFRLYVPRRAINIRILLETVVSAIDNNARLEFNIRPFESPNGNEFLVLRVPNQVVLVSIASLSSLFQFSIINVSYKAFFRPIFIPLFRETQKTFRKLDMQTRAYFWHF</sequence>
<dbReference type="Gene3D" id="2.60.40.10">
    <property type="entry name" value="Immunoglobulins"/>
    <property type="match status" value="1"/>
</dbReference>
<feature type="domain" description="Macroglobulin" evidence="2">
    <location>
        <begin position="36"/>
        <end position="111"/>
    </location>
</feature>
<organism evidence="3 4">
    <name type="scientific">Holothuria leucospilota</name>
    <name type="common">Black long sea cucumber</name>
    <name type="synonym">Mertensiothuria leucospilota</name>
    <dbReference type="NCBI Taxonomy" id="206669"/>
    <lineage>
        <taxon>Eukaryota</taxon>
        <taxon>Metazoa</taxon>
        <taxon>Echinodermata</taxon>
        <taxon>Eleutherozoa</taxon>
        <taxon>Echinozoa</taxon>
        <taxon>Holothuroidea</taxon>
        <taxon>Aspidochirotacea</taxon>
        <taxon>Aspidochirotida</taxon>
        <taxon>Holothuriidae</taxon>
        <taxon>Holothuria</taxon>
    </lineage>
</organism>
<proteinExistence type="predicted"/>
<reference evidence="3" key="1">
    <citation type="submission" date="2021-10" db="EMBL/GenBank/DDBJ databases">
        <title>Tropical sea cucumber genome reveals ecological adaptation and Cuvierian tubules defense mechanism.</title>
        <authorList>
            <person name="Chen T."/>
        </authorList>
    </citation>
    <scope>NUCLEOTIDE SEQUENCE</scope>
    <source>
        <strain evidence="3">Nanhai2018</strain>
        <tissue evidence="3">Muscle</tissue>
    </source>
</reference>
<dbReference type="Proteomes" id="UP001152320">
    <property type="component" value="Chromosome 15"/>
</dbReference>
<dbReference type="InterPro" id="IPR013783">
    <property type="entry name" value="Ig-like_fold"/>
</dbReference>
<dbReference type="EMBL" id="JAIZAY010000015">
    <property type="protein sequence ID" value="KAJ8028770.1"/>
    <property type="molecule type" value="Genomic_DNA"/>
</dbReference>
<dbReference type="Pfam" id="PF17789">
    <property type="entry name" value="MG4"/>
    <property type="match status" value="1"/>
</dbReference>
<dbReference type="Pfam" id="PF17791">
    <property type="entry name" value="MG3"/>
    <property type="match status" value="1"/>
</dbReference>
<dbReference type="PANTHER" id="PTHR11412:SF166">
    <property type="entry name" value="NTR DOMAIN-CONTAINING PROTEIN"/>
    <property type="match status" value="1"/>
</dbReference>
<name>A0A9Q1H154_HOLLE</name>
<evidence type="ECO:0000313" key="4">
    <source>
        <dbReference type="Proteomes" id="UP001152320"/>
    </source>
</evidence>
<dbReference type="InterPro" id="IPR040839">
    <property type="entry name" value="MG4"/>
</dbReference>
<dbReference type="AlphaFoldDB" id="A0A9Q1H154"/>
<evidence type="ECO:0000259" key="1">
    <source>
        <dbReference type="Pfam" id="PF17789"/>
    </source>
</evidence>
<accession>A0A9Q1H154</accession>
<dbReference type="InterPro" id="IPR050473">
    <property type="entry name" value="A2M/Complement_sys"/>
</dbReference>
<comment type="caution">
    <text evidence="3">The sequence shown here is derived from an EMBL/GenBank/DDBJ whole genome shotgun (WGS) entry which is preliminary data.</text>
</comment>
<evidence type="ECO:0000259" key="2">
    <source>
        <dbReference type="Pfam" id="PF17791"/>
    </source>
</evidence>
<evidence type="ECO:0000313" key="3">
    <source>
        <dbReference type="EMBL" id="KAJ8028770.1"/>
    </source>
</evidence>
<dbReference type="OrthoDB" id="6359008at2759"/>
<protein>
    <submittedName>
        <fullName evidence="3">Complement C4-A</fullName>
    </submittedName>
</protein>
<feature type="domain" description="Macroglobulin" evidence="1">
    <location>
        <begin position="162"/>
        <end position="262"/>
    </location>
</feature>
<dbReference type="InterPro" id="IPR041555">
    <property type="entry name" value="MG3"/>
</dbReference>
<gene>
    <name evidence="3" type="ORF">HOLleu_31104</name>
</gene>
<dbReference type="PANTHER" id="PTHR11412">
    <property type="entry name" value="MACROGLOBULIN / COMPLEMENT"/>
    <property type="match status" value="1"/>
</dbReference>